<dbReference type="EC" id="3.1.4.-" evidence="2"/>
<sequence>MRLAFISDIHGNLEALNAVLEDIKEKNIDKLYCIGDLVGYGPDPEEVVRTIMKQNITTIMGNYDDAIGNEKESCGCSYNPGRETEIGDITLNWSIKNTSDKSKIFLKALPKKLEFEVEKVKFLLVHGSPLNHLLEYVKPDTESERLEQIVSSTDADVIVNGHTHLPMAMWIKGKYIFNDGSVGRPKDGDPRASYLIIDVNKGTLKYEFVRVEYPIKITIEKLAKHELPMELATVLALGSSFDMGESRKENKQEFFL</sequence>
<dbReference type="GO" id="GO:0046872">
    <property type="term" value="F:metal ion binding"/>
    <property type="evidence" value="ECO:0007669"/>
    <property type="project" value="UniProtKB-KW"/>
</dbReference>
<dbReference type="STRING" id="1453497.AT15_05695"/>
<evidence type="ECO:0000256" key="2">
    <source>
        <dbReference type="RuleBase" id="RU362039"/>
    </source>
</evidence>
<evidence type="ECO:0000313" key="5">
    <source>
        <dbReference type="Proteomes" id="UP000077339"/>
    </source>
</evidence>
<dbReference type="InterPro" id="IPR011152">
    <property type="entry name" value="Pesterase_MJ0912"/>
</dbReference>
<dbReference type="InterPro" id="IPR029052">
    <property type="entry name" value="Metallo-depent_PP-like"/>
</dbReference>
<dbReference type="Proteomes" id="UP000077339">
    <property type="component" value="Unassembled WGS sequence"/>
</dbReference>
<dbReference type="InterPro" id="IPR024654">
    <property type="entry name" value="Calcineurin-like_PHP_lpxH"/>
</dbReference>
<dbReference type="AlphaFoldDB" id="A0A176K3G9"/>
<keyword evidence="5" id="KW-1185">Reference proteome</keyword>
<dbReference type="PANTHER" id="PTHR42850">
    <property type="entry name" value="METALLOPHOSPHOESTERASE"/>
    <property type="match status" value="1"/>
</dbReference>
<name>A0A176K3G9_9BACT</name>
<dbReference type="OrthoDB" id="9800565at2"/>
<dbReference type="EMBL" id="JFHK01000003">
    <property type="protein sequence ID" value="OAA31566.1"/>
    <property type="molecule type" value="Genomic_DNA"/>
</dbReference>
<dbReference type="SUPFAM" id="SSF56300">
    <property type="entry name" value="Metallo-dependent phosphatases"/>
    <property type="match status" value="1"/>
</dbReference>
<evidence type="ECO:0000313" key="4">
    <source>
        <dbReference type="EMBL" id="OAA31566.1"/>
    </source>
</evidence>
<dbReference type="GO" id="GO:0005737">
    <property type="term" value="C:cytoplasm"/>
    <property type="evidence" value="ECO:0007669"/>
    <property type="project" value="TreeGrafter"/>
</dbReference>
<comment type="caution">
    <text evidence="4">The sequence shown here is derived from an EMBL/GenBank/DDBJ whole genome shotgun (WGS) entry which is preliminary data.</text>
</comment>
<dbReference type="NCBIfam" id="TIGR00040">
    <property type="entry name" value="yfcE"/>
    <property type="match status" value="1"/>
</dbReference>
<gene>
    <name evidence="4" type="ORF">AT15_05695</name>
</gene>
<dbReference type="Gene3D" id="3.60.21.10">
    <property type="match status" value="1"/>
</dbReference>
<evidence type="ECO:0000256" key="1">
    <source>
        <dbReference type="ARBA" id="ARBA00008950"/>
    </source>
</evidence>
<proteinExistence type="inferred from homology"/>
<comment type="cofactor">
    <cofactor evidence="2">
        <name>a divalent metal cation</name>
        <dbReference type="ChEBI" id="CHEBI:60240"/>
    </cofactor>
</comment>
<reference evidence="4 5" key="1">
    <citation type="submission" date="2014-02" db="EMBL/GenBank/DDBJ databases">
        <title>Kosmotoga genome sequencing.</title>
        <authorList>
            <person name="Pollo S.M."/>
            <person name="Charchuk R."/>
            <person name="Nesbo C.L."/>
        </authorList>
    </citation>
    <scope>NUCLEOTIDE SEQUENCE [LARGE SCALE GENOMIC DNA]</scope>
    <source>
        <strain evidence="4 5">S304</strain>
    </source>
</reference>
<comment type="similarity">
    <text evidence="1 2">Belongs to the metallophosphoesterase superfamily. YfcE family.</text>
</comment>
<dbReference type="PATRIC" id="fig|1453497.3.peg.1134"/>
<dbReference type="PANTHER" id="PTHR42850:SF2">
    <property type="entry name" value="BLL5683 PROTEIN"/>
    <property type="match status" value="1"/>
</dbReference>
<dbReference type="InterPro" id="IPR050126">
    <property type="entry name" value="Ap4A_hydrolase"/>
</dbReference>
<dbReference type="RefSeq" id="WP_068345868.1">
    <property type="nucleotide sequence ID" value="NZ_JFHK01000003.1"/>
</dbReference>
<dbReference type="PIRSF" id="PIRSF000883">
    <property type="entry name" value="Pesterase_MJ0912"/>
    <property type="match status" value="1"/>
</dbReference>
<dbReference type="GO" id="GO:0016791">
    <property type="term" value="F:phosphatase activity"/>
    <property type="evidence" value="ECO:0007669"/>
    <property type="project" value="TreeGrafter"/>
</dbReference>
<evidence type="ECO:0000259" key="3">
    <source>
        <dbReference type="Pfam" id="PF12850"/>
    </source>
</evidence>
<dbReference type="InterPro" id="IPR000979">
    <property type="entry name" value="Phosphodiesterase_MJ0936/Vps29"/>
</dbReference>
<keyword evidence="2" id="KW-0479">Metal-binding</keyword>
<accession>A0A176K3G9</accession>
<dbReference type="Pfam" id="PF12850">
    <property type="entry name" value="Metallophos_2"/>
    <property type="match status" value="1"/>
</dbReference>
<feature type="domain" description="Calcineurin-like phosphoesterase" evidence="3">
    <location>
        <begin position="1"/>
        <end position="201"/>
    </location>
</feature>
<organism evidence="4 5">
    <name type="scientific">Kosmotoga arenicorallina S304</name>
    <dbReference type="NCBI Taxonomy" id="1453497"/>
    <lineage>
        <taxon>Bacteria</taxon>
        <taxon>Thermotogati</taxon>
        <taxon>Thermotogota</taxon>
        <taxon>Thermotogae</taxon>
        <taxon>Kosmotogales</taxon>
        <taxon>Kosmotogaceae</taxon>
        <taxon>Kosmotoga</taxon>
    </lineage>
</organism>
<protein>
    <recommendedName>
        <fullName evidence="2">Phosphoesterase</fullName>
        <ecNumber evidence="2">3.1.4.-</ecNumber>
    </recommendedName>
</protein>